<protein>
    <submittedName>
        <fullName evidence="1">Uncharacterized protein</fullName>
    </submittedName>
</protein>
<sequence>MLLNTESCGASISLPEMDGDVPLYSIADSNLDLEFMMDSEINRILVAPRAGEGGALNPHKPVFGGGRGNRYNLGKYELTNPALQHSSSYHLQHRRSLPPYPIYTELAARFYHRLALKELAKHKRDTMKSLSLSLLLMMMLLNTKSCGAGISLPEMDGDVPLYSIADSNIDLEFMMDSEINRILGGSRAAGQTGGATNPYKQVFGGGRGNRYNVPGPDGKLMCRDLHKRDC</sequence>
<dbReference type="InParanoid" id="A0A2K1X5S9"/>
<proteinExistence type="predicted"/>
<evidence type="ECO:0000313" key="2">
    <source>
        <dbReference type="Proteomes" id="UP000006729"/>
    </source>
</evidence>
<dbReference type="Proteomes" id="UP000006729">
    <property type="component" value="Chromosome 17"/>
</dbReference>
<keyword evidence="2" id="KW-1185">Reference proteome</keyword>
<gene>
    <name evidence="1" type="ORF">POPTR_017G097400</name>
</gene>
<organism evidence="1 2">
    <name type="scientific">Populus trichocarpa</name>
    <name type="common">Western balsam poplar</name>
    <name type="synonym">Populus balsamifera subsp. trichocarpa</name>
    <dbReference type="NCBI Taxonomy" id="3694"/>
    <lineage>
        <taxon>Eukaryota</taxon>
        <taxon>Viridiplantae</taxon>
        <taxon>Streptophyta</taxon>
        <taxon>Embryophyta</taxon>
        <taxon>Tracheophyta</taxon>
        <taxon>Spermatophyta</taxon>
        <taxon>Magnoliopsida</taxon>
        <taxon>eudicotyledons</taxon>
        <taxon>Gunneridae</taxon>
        <taxon>Pentapetalae</taxon>
        <taxon>rosids</taxon>
        <taxon>fabids</taxon>
        <taxon>Malpighiales</taxon>
        <taxon>Salicaceae</taxon>
        <taxon>Saliceae</taxon>
        <taxon>Populus</taxon>
    </lineage>
</organism>
<accession>A0A2K1X5S9</accession>
<name>A0A2K1X5S9_POPTR</name>
<dbReference type="AlphaFoldDB" id="A0A2K1X5S9"/>
<reference evidence="1 2" key="1">
    <citation type="journal article" date="2006" name="Science">
        <title>The genome of black cottonwood, Populus trichocarpa (Torr. &amp; Gray).</title>
        <authorList>
            <person name="Tuskan G.A."/>
            <person name="Difazio S."/>
            <person name="Jansson S."/>
            <person name="Bohlmann J."/>
            <person name="Grigoriev I."/>
            <person name="Hellsten U."/>
            <person name="Putnam N."/>
            <person name="Ralph S."/>
            <person name="Rombauts S."/>
            <person name="Salamov A."/>
            <person name="Schein J."/>
            <person name="Sterck L."/>
            <person name="Aerts A."/>
            <person name="Bhalerao R.R."/>
            <person name="Bhalerao R.P."/>
            <person name="Blaudez D."/>
            <person name="Boerjan W."/>
            <person name="Brun A."/>
            <person name="Brunner A."/>
            <person name="Busov V."/>
            <person name="Campbell M."/>
            <person name="Carlson J."/>
            <person name="Chalot M."/>
            <person name="Chapman J."/>
            <person name="Chen G.L."/>
            <person name="Cooper D."/>
            <person name="Coutinho P.M."/>
            <person name="Couturier J."/>
            <person name="Covert S."/>
            <person name="Cronk Q."/>
            <person name="Cunningham R."/>
            <person name="Davis J."/>
            <person name="Degroeve S."/>
            <person name="Dejardin A."/>
            <person name="Depamphilis C."/>
            <person name="Detter J."/>
            <person name="Dirks B."/>
            <person name="Dubchak I."/>
            <person name="Duplessis S."/>
            <person name="Ehlting J."/>
            <person name="Ellis B."/>
            <person name="Gendler K."/>
            <person name="Goodstein D."/>
            <person name="Gribskov M."/>
            <person name="Grimwood J."/>
            <person name="Groover A."/>
            <person name="Gunter L."/>
            <person name="Hamberger B."/>
            <person name="Heinze B."/>
            <person name="Helariutta Y."/>
            <person name="Henrissat B."/>
            <person name="Holligan D."/>
            <person name="Holt R."/>
            <person name="Huang W."/>
            <person name="Islam-Faridi N."/>
            <person name="Jones S."/>
            <person name="Jones-Rhoades M."/>
            <person name="Jorgensen R."/>
            <person name="Joshi C."/>
            <person name="Kangasjarvi J."/>
            <person name="Karlsson J."/>
            <person name="Kelleher C."/>
            <person name="Kirkpatrick R."/>
            <person name="Kirst M."/>
            <person name="Kohler A."/>
            <person name="Kalluri U."/>
            <person name="Larimer F."/>
            <person name="Leebens-Mack J."/>
            <person name="Leple J.C."/>
            <person name="Locascio P."/>
            <person name="Lou Y."/>
            <person name="Lucas S."/>
            <person name="Martin F."/>
            <person name="Montanini B."/>
            <person name="Napoli C."/>
            <person name="Nelson D.R."/>
            <person name="Nelson C."/>
            <person name="Nieminen K."/>
            <person name="Nilsson O."/>
            <person name="Pereda V."/>
            <person name="Peter G."/>
            <person name="Philippe R."/>
            <person name="Pilate G."/>
            <person name="Poliakov A."/>
            <person name="Razumovskaya J."/>
            <person name="Richardson P."/>
            <person name="Rinaldi C."/>
            <person name="Ritland K."/>
            <person name="Rouze P."/>
            <person name="Ryaboy D."/>
            <person name="Schmutz J."/>
            <person name="Schrader J."/>
            <person name="Segerman B."/>
            <person name="Shin H."/>
            <person name="Siddiqui A."/>
            <person name="Sterky F."/>
            <person name="Terry A."/>
            <person name="Tsai C.J."/>
            <person name="Uberbacher E."/>
            <person name="Unneberg P."/>
            <person name="Vahala J."/>
            <person name="Wall K."/>
            <person name="Wessler S."/>
            <person name="Yang G."/>
            <person name="Yin T."/>
            <person name="Douglas C."/>
            <person name="Marra M."/>
            <person name="Sandberg G."/>
            <person name="Van de Peer Y."/>
            <person name="Rokhsar D."/>
        </authorList>
    </citation>
    <scope>NUCLEOTIDE SEQUENCE [LARGE SCALE GENOMIC DNA]</scope>
    <source>
        <strain evidence="2">cv. Nisqually</strain>
    </source>
</reference>
<dbReference type="EMBL" id="CM009306">
    <property type="protein sequence ID" value="PNS96123.2"/>
    <property type="molecule type" value="Genomic_DNA"/>
</dbReference>
<evidence type="ECO:0000313" key="1">
    <source>
        <dbReference type="EMBL" id="PNS96123.2"/>
    </source>
</evidence>